<comment type="caution">
    <text evidence="4">The sequence shown here is derived from an EMBL/GenBank/DDBJ whole genome shotgun (WGS) entry which is preliminary data.</text>
</comment>
<dbReference type="GO" id="GO:0006412">
    <property type="term" value="P:translation"/>
    <property type="evidence" value="ECO:0007669"/>
    <property type="project" value="InterPro"/>
</dbReference>
<organism evidence="4 5">
    <name type="scientific">Capsicum baccatum</name>
    <name type="common">Peruvian pepper</name>
    <dbReference type="NCBI Taxonomy" id="33114"/>
    <lineage>
        <taxon>Eukaryota</taxon>
        <taxon>Viridiplantae</taxon>
        <taxon>Streptophyta</taxon>
        <taxon>Embryophyta</taxon>
        <taxon>Tracheophyta</taxon>
        <taxon>Spermatophyta</taxon>
        <taxon>Magnoliopsida</taxon>
        <taxon>eudicotyledons</taxon>
        <taxon>Gunneridae</taxon>
        <taxon>Pentapetalae</taxon>
        <taxon>asterids</taxon>
        <taxon>lamiids</taxon>
        <taxon>Solanales</taxon>
        <taxon>Solanaceae</taxon>
        <taxon>Solanoideae</taxon>
        <taxon>Capsiceae</taxon>
        <taxon>Capsicum</taxon>
    </lineage>
</organism>
<dbReference type="STRING" id="33114.A0A2G2VGY3"/>
<evidence type="ECO:0000259" key="3">
    <source>
        <dbReference type="Pfam" id="PF17780"/>
    </source>
</evidence>
<dbReference type="SUPFAM" id="SSF54211">
    <property type="entry name" value="Ribosomal protein S5 domain 2-like"/>
    <property type="match status" value="1"/>
</dbReference>
<dbReference type="AlphaFoldDB" id="A0A2G2VGY3"/>
<dbReference type="OrthoDB" id="186964at2759"/>
<evidence type="ECO:0000313" key="4">
    <source>
        <dbReference type="EMBL" id="PHT32223.1"/>
    </source>
</evidence>
<dbReference type="Pfam" id="PF00380">
    <property type="entry name" value="Ribosomal_S9"/>
    <property type="match status" value="1"/>
</dbReference>
<dbReference type="PANTHER" id="PTHR21569:SF29">
    <property type="entry name" value="40S RIBOSOMAL PROTEIN S16-LIKE"/>
    <property type="match status" value="1"/>
</dbReference>
<dbReference type="EMBL" id="MLFT02000012">
    <property type="protein sequence ID" value="PHT32223.1"/>
    <property type="molecule type" value="Genomic_DNA"/>
</dbReference>
<dbReference type="GO" id="GO:0003723">
    <property type="term" value="F:RNA binding"/>
    <property type="evidence" value="ECO:0007669"/>
    <property type="project" value="TreeGrafter"/>
</dbReference>
<dbReference type="InterPro" id="IPR000754">
    <property type="entry name" value="Ribosomal_uS9"/>
</dbReference>
<dbReference type="Pfam" id="PF17780">
    <property type="entry name" value="OCRE"/>
    <property type="match status" value="1"/>
</dbReference>
<dbReference type="InterPro" id="IPR020568">
    <property type="entry name" value="Ribosomal_Su5_D2-typ_SF"/>
</dbReference>
<name>A0A2G2VGY3_CAPBA</name>
<keyword evidence="2" id="KW-0687">Ribonucleoprotein</keyword>
<evidence type="ECO:0000256" key="1">
    <source>
        <dbReference type="ARBA" id="ARBA00022980"/>
    </source>
</evidence>
<evidence type="ECO:0000256" key="2">
    <source>
        <dbReference type="ARBA" id="ARBA00023274"/>
    </source>
</evidence>
<dbReference type="Gene3D" id="3.30.230.10">
    <property type="match status" value="1"/>
</dbReference>
<sequence>MQKAEATPAAAEFVQCFGRKKTAIAITHCKRDRGLIKINGVPIELVQPEILRCTAFEPILLLGHHRFAGVDIRIRVKGGGKTSQIYGIRQSIAKSLVAFYQKFVDEQQKKEIKDILISTGFYHDPQAGWYYSCNDGLYYKFERGTYVPIESSKFAIVPQNSYGEMNSCQSIAPTECRKDEVDADINMLGENVSQAVELLSTEFSEEDHLEDTSCKLPENPPPPSEWLEDTLIELYLTNYTTLVAKSDITVAPEINDTDHTHSSTVGIDSRYELEEGEWIPGDWEDSADPVADVMDEGTWSLMEQLQLTEDMTQDRKLWRRRIRVECWYEFRILYYLLYA</sequence>
<accession>A0A2G2VGY3</accession>
<dbReference type="PANTHER" id="PTHR21569">
    <property type="entry name" value="RIBOSOMAL PROTEIN S9"/>
    <property type="match status" value="1"/>
</dbReference>
<dbReference type="GO" id="GO:0022627">
    <property type="term" value="C:cytosolic small ribosomal subunit"/>
    <property type="evidence" value="ECO:0007669"/>
    <property type="project" value="TreeGrafter"/>
</dbReference>
<feature type="domain" description="OCRE" evidence="3">
    <location>
        <begin position="119"/>
        <end position="152"/>
    </location>
</feature>
<evidence type="ECO:0000313" key="5">
    <source>
        <dbReference type="Proteomes" id="UP000224567"/>
    </source>
</evidence>
<dbReference type="GO" id="GO:0000462">
    <property type="term" value="P:maturation of SSU-rRNA from tricistronic rRNA transcript (SSU-rRNA, 5.8S rRNA, LSU-rRNA)"/>
    <property type="evidence" value="ECO:0007669"/>
    <property type="project" value="TreeGrafter"/>
</dbReference>
<reference evidence="4 5" key="1">
    <citation type="journal article" date="2017" name="Genome Biol.">
        <title>New reference genome sequences of hot pepper reveal the massive evolution of plant disease-resistance genes by retroduplication.</title>
        <authorList>
            <person name="Kim S."/>
            <person name="Park J."/>
            <person name="Yeom S.I."/>
            <person name="Kim Y.M."/>
            <person name="Seo E."/>
            <person name="Kim K.T."/>
            <person name="Kim M.S."/>
            <person name="Lee J.M."/>
            <person name="Cheong K."/>
            <person name="Shin H.S."/>
            <person name="Kim S.B."/>
            <person name="Han K."/>
            <person name="Lee J."/>
            <person name="Park M."/>
            <person name="Lee H.A."/>
            <person name="Lee H.Y."/>
            <person name="Lee Y."/>
            <person name="Oh S."/>
            <person name="Lee J.H."/>
            <person name="Choi E."/>
            <person name="Choi E."/>
            <person name="Lee S.E."/>
            <person name="Jeon J."/>
            <person name="Kim H."/>
            <person name="Choi G."/>
            <person name="Song H."/>
            <person name="Lee J."/>
            <person name="Lee S.C."/>
            <person name="Kwon J.K."/>
            <person name="Lee H.Y."/>
            <person name="Koo N."/>
            <person name="Hong Y."/>
            <person name="Kim R.W."/>
            <person name="Kang W.H."/>
            <person name="Huh J.H."/>
            <person name="Kang B.C."/>
            <person name="Yang T.J."/>
            <person name="Lee Y.H."/>
            <person name="Bennetzen J.L."/>
            <person name="Choi D."/>
        </authorList>
    </citation>
    <scope>NUCLEOTIDE SEQUENCE [LARGE SCALE GENOMIC DNA]</scope>
    <source>
        <strain evidence="5">cv. PBC81</strain>
    </source>
</reference>
<gene>
    <name evidence="4" type="ORF">CQW23_28560</name>
</gene>
<proteinExistence type="predicted"/>
<dbReference type="InterPro" id="IPR041591">
    <property type="entry name" value="OCRE"/>
</dbReference>
<keyword evidence="5" id="KW-1185">Reference proteome</keyword>
<keyword evidence="1 4" id="KW-0689">Ribosomal protein</keyword>
<reference evidence="5" key="2">
    <citation type="journal article" date="2017" name="J. Anim. Genet.">
        <title>Multiple reference genome sequences of hot pepper reveal the massive evolution of plant disease resistance genes by retroduplication.</title>
        <authorList>
            <person name="Kim S."/>
            <person name="Park J."/>
            <person name="Yeom S.-I."/>
            <person name="Kim Y.-M."/>
            <person name="Seo E."/>
            <person name="Kim K.-T."/>
            <person name="Kim M.-S."/>
            <person name="Lee J.M."/>
            <person name="Cheong K."/>
            <person name="Shin H.-S."/>
            <person name="Kim S.-B."/>
            <person name="Han K."/>
            <person name="Lee J."/>
            <person name="Park M."/>
            <person name="Lee H.-A."/>
            <person name="Lee H.-Y."/>
            <person name="Lee Y."/>
            <person name="Oh S."/>
            <person name="Lee J.H."/>
            <person name="Choi E."/>
            <person name="Choi E."/>
            <person name="Lee S.E."/>
            <person name="Jeon J."/>
            <person name="Kim H."/>
            <person name="Choi G."/>
            <person name="Song H."/>
            <person name="Lee J."/>
            <person name="Lee S.-C."/>
            <person name="Kwon J.-K."/>
            <person name="Lee H.-Y."/>
            <person name="Koo N."/>
            <person name="Hong Y."/>
            <person name="Kim R.W."/>
            <person name="Kang W.-H."/>
            <person name="Huh J.H."/>
            <person name="Kang B.-C."/>
            <person name="Yang T.-J."/>
            <person name="Lee Y.-H."/>
            <person name="Bennetzen J.L."/>
            <person name="Choi D."/>
        </authorList>
    </citation>
    <scope>NUCLEOTIDE SEQUENCE [LARGE SCALE GENOMIC DNA]</scope>
    <source>
        <strain evidence="5">cv. PBC81</strain>
    </source>
</reference>
<dbReference type="Proteomes" id="UP000224567">
    <property type="component" value="Unassembled WGS sequence"/>
</dbReference>
<dbReference type="InterPro" id="IPR014721">
    <property type="entry name" value="Ribsml_uS5_D2-typ_fold_subgr"/>
</dbReference>
<dbReference type="GO" id="GO:0003735">
    <property type="term" value="F:structural constituent of ribosome"/>
    <property type="evidence" value="ECO:0007669"/>
    <property type="project" value="InterPro"/>
</dbReference>
<protein>
    <submittedName>
        <fullName evidence="4">40S ribosomal protein S16</fullName>
    </submittedName>
</protein>